<feature type="transmembrane region" description="Helical" evidence="1">
    <location>
        <begin position="347"/>
        <end position="371"/>
    </location>
</feature>
<dbReference type="AlphaFoldDB" id="A0A430ANR9"/>
<proteinExistence type="predicted"/>
<keyword evidence="1" id="KW-0812">Transmembrane</keyword>
<keyword evidence="1" id="KW-0472">Membrane</keyword>
<feature type="transmembrane region" description="Helical" evidence="1">
    <location>
        <begin position="307"/>
        <end position="326"/>
    </location>
</feature>
<feature type="transmembrane region" description="Helical" evidence="1">
    <location>
        <begin position="282"/>
        <end position="301"/>
    </location>
</feature>
<name>A0A430ANR9_9ENTE</name>
<evidence type="ECO:0000313" key="3">
    <source>
        <dbReference type="Proteomes" id="UP000286773"/>
    </source>
</evidence>
<dbReference type="RefSeq" id="WP_126814571.1">
    <property type="nucleotide sequence ID" value="NZ_NGKC01000016.1"/>
</dbReference>
<gene>
    <name evidence="2" type="ORF">CBF27_11800</name>
</gene>
<reference evidence="2 3" key="1">
    <citation type="submission" date="2017-05" db="EMBL/GenBank/DDBJ databases">
        <title>Vagococcus spp. assemblies.</title>
        <authorList>
            <person name="Gulvik C.A."/>
        </authorList>
    </citation>
    <scope>NUCLEOTIDE SEQUENCE [LARGE SCALE GENOMIC DNA]</scope>
    <source>
        <strain evidence="2 3">LMG 24798</strain>
    </source>
</reference>
<feature type="transmembrane region" description="Helical" evidence="1">
    <location>
        <begin position="100"/>
        <end position="122"/>
    </location>
</feature>
<dbReference type="GO" id="GO:0016020">
    <property type="term" value="C:membrane"/>
    <property type="evidence" value="ECO:0007669"/>
    <property type="project" value="InterPro"/>
</dbReference>
<dbReference type="EMBL" id="NGKC01000016">
    <property type="protein sequence ID" value="RSU09761.1"/>
    <property type="molecule type" value="Genomic_DNA"/>
</dbReference>
<feature type="transmembrane region" description="Helical" evidence="1">
    <location>
        <begin position="377"/>
        <end position="398"/>
    </location>
</feature>
<feature type="transmembrane region" description="Helical" evidence="1">
    <location>
        <begin position="170"/>
        <end position="203"/>
    </location>
</feature>
<dbReference type="OrthoDB" id="2447941at2"/>
<sequence length="406" mass="46088">MTVFFQQRCRRHQFKMMRFMKYIFNDHFMIVCGIALGGLALFYADLVKELTPQFIWGRPLIGVLWFAVLFSGRLATLTKEADAVFLLPKERDMAGYLKRAYLYSLIVPFVLLLLVCSAAMPLYVAVTGRTFTDFFFFIIVLWALKAAGLLVQLQGIYLDNQSVYRLSRLVWLAGSLVSIALSLYVIPVLGVVIAAAVCLLMFVRSAATMKEKPLDWETMIDLENQRLKRLYAFINLFTDVPGIVGKVKRRRYFDAVLGKIKHDSANVYVYLYARVFLRSNDFLGLAVRLTVLAVLLLLMTADFWPALLSALMAIYLIAFQLLPIYNQFDYMVLTKLYPVDPHQKKHAVVKLLSVVLTSVGVVLAAVSLLSLGVTRDGLIITVLIFAEVWLFVTFYLPVRLKKIAGK</sequence>
<feature type="transmembrane region" description="Helical" evidence="1">
    <location>
        <begin position="134"/>
        <end position="158"/>
    </location>
</feature>
<evidence type="ECO:0008006" key="4">
    <source>
        <dbReference type="Google" id="ProtNLM"/>
    </source>
</evidence>
<dbReference type="PIRSF" id="PIRSF037259">
    <property type="entry name" value="EcsB_ABC"/>
    <property type="match status" value="1"/>
</dbReference>
<evidence type="ECO:0000313" key="2">
    <source>
        <dbReference type="EMBL" id="RSU09761.1"/>
    </source>
</evidence>
<protein>
    <recommendedName>
        <fullName evidence="4">Multidrug ABC transporter permease</fullName>
    </recommendedName>
</protein>
<dbReference type="Proteomes" id="UP000286773">
    <property type="component" value="Unassembled WGS sequence"/>
</dbReference>
<dbReference type="InterPro" id="IPR010288">
    <property type="entry name" value="EcsB_ABC"/>
</dbReference>
<organism evidence="2 3">
    <name type="scientific">Vagococcus acidifermentans</name>
    <dbReference type="NCBI Taxonomy" id="564710"/>
    <lineage>
        <taxon>Bacteria</taxon>
        <taxon>Bacillati</taxon>
        <taxon>Bacillota</taxon>
        <taxon>Bacilli</taxon>
        <taxon>Lactobacillales</taxon>
        <taxon>Enterococcaceae</taxon>
        <taxon>Vagococcus</taxon>
    </lineage>
</organism>
<keyword evidence="3" id="KW-1185">Reference proteome</keyword>
<accession>A0A430ANR9</accession>
<evidence type="ECO:0000256" key="1">
    <source>
        <dbReference type="SAM" id="Phobius"/>
    </source>
</evidence>
<comment type="caution">
    <text evidence="2">The sequence shown here is derived from an EMBL/GenBank/DDBJ whole genome shotgun (WGS) entry which is preliminary data.</text>
</comment>
<keyword evidence="1" id="KW-1133">Transmembrane helix</keyword>
<dbReference type="Pfam" id="PF05975">
    <property type="entry name" value="EcsB"/>
    <property type="match status" value="1"/>
</dbReference>